<protein>
    <submittedName>
        <fullName evidence="2">Uncharacterized protein</fullName>
    </submittedName>
</protein>
<gene>
    <name evidence="2" type="ORF">LLUT_LOCUS29478</name>
</gene>
<dbReference type="Proteomes" id="UP001497480">
    <property type="component" value="Unassembled WGS sequence"/>
</dbReference>
<keyword evidence="3" id="KW-1185">Reference proteome</keyword>
<name>A0AAV1Y3B5_LUPLU</name>
<dbReference type="EMBL" id="CAXHTB010000021">
    <property type="protein sequence ID" value="CAL0328418.1"/>
    <property type="molecule type" value="Genomic_DNA"/>
</dbReference>
<comment type="caution">
    <text evidence="2">The sequence shown here is derived from an EMBL/GenBank/DDBJ whole genome shotgun (WGS) entry which is preliminary data.</text>
</comment>
<reference evidence="2 3" key="1">
    <citation type="submission" date="2024-03" db="EMBL/GenBank/DDBJ databases">
        <authorList>
            <person name="Martinez-Hernandez J."/>
        </authorList>
    </citation>
    <scope>NUCLEOTIDE SEQUENCE [LARGE SCALE GENOMIC DNA]</scope>
</reference>
<dbReference type="AlphaFoldDB" id="A0AAV1Y3B5"/>
<accession>A0AAV1Y3B5</accession>
<organism evidence="2 3">
    <name type="scientific">Lupinus luteus</name>
    <name type="common">European yellow lupine</name>
    <dbReference type="NCBI Taxonomy" id="3873"/>
    <lineage>
        <taxon>Eukaryota</taxon>
        <taxon>Viridiplantae</taxon>
        <taxon>Streptophyta</taxon>
        <taxon>Embryophyta</taxon>
        <taxon>Tracheophyta</taxon>
        <taxon>Spermatophyta</taxon>
        <taxon>Magnoliopsida</taxon>
        <taxon>eudicotyledons</taxon>
        <taxon>Gunneridae</taxon>
        <taxon>Pentapetalae</taxon>
        <taxon>rosids</taxon>
        <taxon>fabids</taxon>
        <taxon>Fabales</taxon>
        <taxon>Fabaceae</taxon>
        <taxon>Papilionoideae</taxon>
        <taxon>50 kb inversion clade</taxon>
        <taxon>genistoids sensu lato</taxon>
        <taxon>core genistoids</taxon>
        <taxon>Genisteae</taxon>
        <taxon>Lupinus</taxon>
    </lineage>
</organism>
<sequence>MEAFYASVEAETNSLSYKPNKVSVITSPSVETQEALQILRERVPKKFSLLLDMLHTFSIEDSLKHLLSLPPDNGISLRTKLILQQISEVFAKWSSDYDRASFELESAADDLSKSDEVNRNLEANEKKSKLEKEIKAITPEMAYFAAERDKVAKLKKQVFDSGTLLKAERDVLRNKEPRLKATQEV</sequence>
<feature type="coiled-coil region" evidence="1">
    <location>
        <begin position="104"/>
        <end position="133"/>
    </location>
</feature>
<proteinExistence type="predicted"/>
<evidence type="ECO:0000313" key="3">
    <source>
        <dbReference type="Proteomes" id="UP001497480"/>
    </source>
</evidence>
<evidence type="ECO:0000313" key="2">
    <source>
        <dbReference type="EMBL" id="CAL0328418.1"/>
    </source>
</evidence>
<keyword evidence="1" id="KW-0175">Coiled coil</keyword>
<evidence type="ECO:0000256" key="1">
    <source>
        <dbReference type="SAM" id="Coils"/>
    </source>
</evidence>